<dbReference type="PROSITE" id="PS50056">
    <property type="entry name" value="TYR_PHOSPHATASE_2"/>
    <property type="match status" value="2"/>
</dbReference>
<dbReference type="GO" id="GO:0008138">
    <property type="term" value="F:protein tyrosine/serine/threonine phosphatase activity"/>
    <property type="evidence" value="ECO:0007669"/>
    <property type="project" value="InterPro"/>
</dbReference>
<dbReference type="PANTHER" id="PTHR47550">
    <property type="entry name" value="DUAL SPECIFICITY PROTEIN PHOSPHATASE PPS1"/>
    <property type="match status" value="1"/>
</dbReference>
<dbReference type="SMART" id="SM00195">
    <property type="entry name" value="DSPc"/>
    <property type="match status" value="1"/>
</dbReference>
<dbReference type="FunFam" id="3.90.190.10:FF:000095">
    <property type="entry name" value="Unplaced genomic scaffold supercont1.9, whole genome shotgun sequence"/>
    <property type="match status" value="1"/>
</dbReference>
<dbReference type="Gene3D" id="3.90.190.10">
    <property type="entry name" value="Protein tyrosine phosphatase superfamily"/>
    <property type="match status" value="2"/>
</dbReference>
<dbReference type="EMBL" id="BABT02000240">
    <property type="protein sequence ID" value="GAA99812.1"/>
    <property type="molecule type" value="Genomic_DNA"/>
</dbReference>
<feature type="region of interest" description="Disordered" evidence="3">
    <location>
        <begin position="545"/>
        <end position="581"/>
    </location>
</feature>
<dbReference type="SUPFAM" id="SSF52799">
    <property type="entry name" value="(Phosphotyrosine protein) phosphatases II"/>
    <property type="match status" value="2"/>
</dbReference>
<feature type="region of interest" description="Disordered" evidence="3">
    <location>
        <begin position="208"/>
        <end position="229"/>
    </location>
</feature>
<feature type="domain" description="Tyrosine specific protein phosphatases" evidence="5">
    <location>
        <begin position="1261"/>
        <end position="1329"/>
    </location>
</feature>
<feature type="compositionally biased region" description="Low complexity" evidence="3">
    <location>
        <begin position="1128"/>
        <end position="1145"/>
    </location>
</feature>
<feature type="compositionally biased region" description="Low complexity" evidence="3">
    <location>
        <begin position="355"/>
        <end position="366"/>
    </location>
</feature>
<evidence type="ECO:0000256" key="1">
    <source>
        <dbReference type="ARBA" id="ARBA00022801"/>
    </source>
</evidence>
<dbReference type="InterPro" id="IPR016130">
    <property type="entry name" value="Tyr_Pase_AS"/>
</dbReference>
<dbReference type="InParanoid" id="G7EAF2"/>
<keyword evidence="1" id="KW-0378">Hydrolase</keyword>
<dbReference type="GO" id="GO:0005634">
    <property type="term" value="C:nucleus"/>
    <property type="evidence" value="ECO:0007669"/>
    <property type="project" value="GOC"/>
</dbReference>
<dbReference type="eggNOG" id="KOG1716">
    <property type="taxonomic scope" value="Eukaryota"/>
</dbReference>
<feature type="compositionally biased region" description="Polar residues" evidence="3">
    <location>
        <begin position="211"/>
        <end position="221"/>
    </location>
</feature>
<evidence type="ECO:0000259" key="4">
    <source>
        <dbReference type="PROSITE" id="PS50054"/>
    </source>
</evidence>
<dbReference type="HOGENOM" id="CLU_254353_0_0_1"/>
<dbReference type="CDD" id="cd14516">
    <property type="entry name" value="DSP_fungal_PPS1"/>
    <property type="match status" value="1"/>
</dbReference>
<dbReference type="PROSITE" id="PS00383">
    <property type="entry name" value="TYR_PHOSPHATASE_1"/>
    <property type="match status" value="1"/>
</dbReference>
<comment type="caution">
    <text evidence="6">The sequence shown here is derived from an EMBL/GenBank/DDBJ whole genome shotgun (WGS) entry which is preliminary data.</text>
</comment>
<dbReference type="InterPro" id="IPR000387">
    <property type="entry name" value="Tyr_Pase_dom"/>
</dbReference>
<dbReference type="STRING" id="764103.G7EAF2"/>
<evidence type="ECO:0000259" key="5">
    <source>
        <dbReference type="PROSITE" id="PS50056"/>
    </source>
</evidence>
<reference evidence="6 7" key="2">
    <citation type="journal article" date="2012" name="Open Biol.">
        <title>Characteristics of nucleosomes and linker DNA regions on the genome of the basidiomycete Mixia osmundae revealed by mono- and dinucleosome mapping.</title>
        <authorList>
            <person name="Nishida H."/>
            <person name="Kondo S."/>
            <person name="Matsumoto T."/>
            <person name="Suzuki Y."/>
            <person name="Yoshikawa H."/>
            <person name="Taylor T.D."/>
            <person name="Sugiyama J."/>
        </authorList>
    </citation>
    <scope>NUCLEOTIDE SEQUENCE [LARGE SCALE GENOMIC DNA]</scope>
    <source>
        <strain evidence="7">CBS 9802 / IAM 14324 / JCM 22182 / KY 12970</strain>
    </source>
</reference>
<dbReference type="InterPro" id="IPR020422">
    <property type="entry name" value="TYR_PHOSPHATASE_DUAL_dom"/>
</dbReference>
<feature type="region of interest" description="Disordered" evidence="3">
    <location>
        <begin position="1"/>
        <end position="87"/>
    </location>
</feature>
<dbReference type="Proteomes" id="UP000009131">
    <property type="component" value="Unassembled WGS sequence"/>
</dbReference>
<name>G7EAF2_MIXOS</name>
<dbReference type="PANTHER" id="PTHR47550:SF1">
    <property type="entry name" value="DUAL SPECIFICITY PROTEIN PHOSPHATASE PPS1"/>
    <property type="match status" value="1"/>
</dbReference>
<evidence type="ECO:0000313" key="6">
    <source>
        <dbReference type="EMBL" id="GAA99812.1"/>
    </source>
</evidence>
<dbReference type="InterPro" id="IPR000340">
    <property type="entry name" value="Dual-sp_phosphatase_cat-dom"/>
</dbReference>
<feature type="compositionally biased region" description="Low complexity" evidence="3">
    <location>
        <begin position="560"/>
        <end position="579"/>
    </location>
</feature>
<dbReference type="InterPro" id="IPR053239">
    <property type="entry name" value="Dual_spec_PTase"/>
</dbReference>
<evidence type="ECO:0000256" key="3">
    <source>
        <dbReference type="SAM" id="MobiDB-lite"/>
    </source>
</evidence>
<sequence length="1400" mass="153630">MRLTSTRALQNLRTVAPARAFSVSARSQAHKDPEEQQQAKDTSKEGKDHSSQHTHSEAAIKSHQHDQSPQDLAKQGQAKAQKEHPEAKLSEIAHHAAAVTLEPVLRPHTYRAGLIWHTTSSREALNEAAALYRHGQHPGLVAEKWRRCIVCTLPSACRASRSAAVSIRSSSISQRQSRAVVKIRLLRLIVTSQRACRKVAEREAGLHSFISPKTRSPSRLSLQGPRRRRPSHQSRLLAFALIWSAVQASIIASIIRHDPCLVLQEPSDISQTTSMTSASAVPAPYLHPVALRSGASSSPTAVAKAQYDNNHLRTSVPVDSDAGRDALAQQPGAQDASVCGRMSPDDEHSRPSSPPQSSSSSKSFFRSRLHLSGSKDRASASPPRLVSPTSSQEGKKRAHQSISHGNSSDVDEANDAADVRPSTATGQPIRDVSMDIEPAWYGLNPLPLSETPLHPACAPRSVRELAPEAKFNQSRASISTTPTMRRAPQDANDATERFETQDDEDAETFSSAPTSPPTGAHATLWNPRHVSTLSNDSIISSASTATLDSGYSGRTRESRSTSASSSFSASLSSHSSAPTSAPPAIPNCFAPIYTLTAKQYAYLASQAPCLETPEHVVFDWLHGADQAGTQQAAYFGYTGNKRAPVPRFRGLTTICAGSDVVRRPRANTSVSYNSIASSFASSSASSSSYSLSLSESDTGRSINDAEMPNYGPEPRPALLVSSLFPEELLINESDWQTSVFAKPQLPPTVNLRNFKIQAIKYATVSDIVVYSERGALNDGGEALNVARRFADAQLAMAHERHWMGESDVLEYRVYVITDPFSAFESTPELAELVAVDSLGWPTQRRINFFEREREEMRALTQASEIATNVWLGNTQDVPISQEVLEAHRNSAQYSSSDSASSLSMLDDGNPHHFSICVEAHDSCGLINKRDLAVFDHDLLNLEKAALQELQDSYHLTPSGLPGTTSVDCDTNVLKTNAANIVHLECQSGAWIWGRPSGLIDLVLWLYQQANPMTGSERLAKRVLIHCSDGYVDSSILALAYIMYAQGCTLPEAYLHLQNERDRSFYVSGKDVQHLLKVHEQLEPLYRARQRDEQARSAQAAHQKMLEAQPKIEPVPKRSFFSVHSHRQATPTTTSPPALSPKASSSSLFSTPQAAAPWFFDERFDGHFPSRILPYLYLGNLNHASNALMLKELGINHVVSIGESALVPPQHHSMMPFSFGQPKVRTDGRTPINSLWHEQRQGNIAVLDIKGCSDDGIDDIGAHFATAIDFIDKARREGGKVLVHCRVGVSRSATLVIAHIMEHLELDLASAYLLVRSRRLNILIQPTLLFMWSLQRFEADLERRRQEQATTSPGLALQLSPRQASAEAEEMRSFVEARRSGPLSWPYFCREVSNLNARYLS</sequence>
<reference evidence="6 7" key="1">
    <citation type="journal article" date="2011" name="J. Gen. Appl. Microbiol.">
        <title>Draft genome sequencing of the enigmatic basidiomycete Mixia osmundae.</title>
        <authorList>
            <person name="Nishida H."/>
            <person name="Nagatsuka Y."/>
            <person name="Sugiyama J."/>
        </authorList>
    </citation>
    <scope>NUCLEOTIDE SEQUENCE [LARGE SCALE GENOMIC DNA]</scope>
    <source>
        <strain evidence="7">CBS 9802 / IAM 14324 / JCM 22182 / KY 12970</strain>
    </source>
</reference>
<feature type="compositionally biased region" description="Basic and acidic residues" evidence="3">
    <location>
        <begin position="29"/>
        <end position="68"/>
    </location>
</feature>
<dbReference type="OrthoDB" id="273181at2759"/>
<dbReference type="Pfam" id="PF00782">
    <property type="entry name" value="DSPc"/>
    <property type="match status" value="1"/>
</dbReference>
<feature type="domain" description="Tyrosine specific protein phosphatases" evidence="5">
    <location>
        <begin position="996"/>
        <end position="1060"/>
    </location>
</feature>
<proteinExistence type="predicted"/>
<dbReference type="PROSITE" id="PS50054">
    <property type="entry name" value="TYR_PHOSPHATASE_DUAL"/>
    <property type="match status" value="1"/>
</dbReference>
<feature type="region of interest" description="Disordered" evidence="3">
    <location>
        <begin position="1122"/>
        <end position="1145"/>
    </location>
</feature>
<organism evidence="6 7">
    <name type="scientific">Mixia osmundae (strain CBS 9802 / IAM 14324 / JCM 22182 / KY 12970)</name>
    <dbReference type="NCBI Taxonomy" id="764103"/>
    <lineage>
        <taxon>Eukaryota</taxon>
        <taxon>Fungi</taxon>
        <taxon>Dikarya</taxon>
        <taxon>Basidiomycota</taxon>
        <taxon>Pucciniomycotina</taxon>
        <taxon>Mixiomycetes</taxon>
        <taxon>Mixiales</taxon>
        <taxon>Mixiaceae</taxon>
        <taxon>Mixia</taxon>
    </lineage>
</organism>
<feature type="region of interest" description="Disordered" evidence="3">
    <location>
        <begin position="469"/>
        <end position="526"/>
    </location>
</feature>
<dbReference type="InterPro" id="IPR029021">
    <property type="entry name" value="Prot-tyrosine_phosphatase-like"/>
</dbReference>
<dbReference type="GO" id="GO:0033260">
    <property type="term" value="P:nuclear DNA replication"/>
    <property type="evidence" value="ECO:0007669"/>
    <property type="project" value="InterPro"/>
</dbReference>
<keyword evidence="7" id="KW-1185">Reference proteome</keyword>
<feature type="compositionally biased region" description="Polar residues" evidence="3">
    <location>
        <begin position="471"/>
        <end position="483"/>
    </location>
</feature>
<evidence type="ECO:0000256" key="2">
    <source>
        <dbReference type="ARBA" id="ARBA00022912"/>
    </source>
</evidence>
<dbReference type="InterPro" id="IPR047949">
    <property type="entry name" value="PPS1_DSP"/>
</dbReference>
<accession>G7EAF2</accession>
<feature type="compositionally biased region" description="Polar residues" evidence="3">
    <location>
        <begin position="1"/>
        <end position="13"/>
    </location>
</feature>
<protein>
    <submittedName>
        <fullName evidence="6">Uncharacterized protein</fullName>
    </submittedName>
</protein>
<keyword evidence="2" id="KW-0904">Protein phosphatase</keyword>
<feature type="region of interest" description="Disordered" evidence="3">
    <location>
        <begin position="301"/>
        <end position="431"/>
    </location>
</feature>
<gene>
    <name evidence="6" type="primary">Mo06515</name>
    <name evidence="6" type="ORF">E5Q_06515</name>
</gene>
<feature type="domain" description="Tyrosine-protein phosphatase" evidence="4">
    <location>
        <begin position="1167"/>
        <end position="1342"/>
    </location>
</feature>
<evidence type="ECO:0000313" key="7">
    <source>
        <dbReference type="Proteomes" id="UP000009131"/>
    </source>
</evidence>